<sequence>MAGTEMLMDSELIRRDPKDLPPFQPTIIPASPDSSSPTGRITISTERRASASPFPSPGSSFLPPPIPGPHEFAIPPPSVKRKNKASPMDKVASDNAPFVEANPPNGHAKHDATATVTTVTAVTASSDELSLKPNGYITIPAELGAPSPPITPRPSTSVFAPSPLKPDASLKPAASPTTPTRMEHAPARNSLASSRPAPPSPAASRRASKALSRASTASSTRSRPSSTVLPPAARREANATATPASLAAEREKEKEKLEKERLEKEKAEPKKRRSMLVKIRDFAFAVHDPRHISTGPDTPRSTRRLQRPVSAWSASSAGSEDDDGGGGGNGWGVSWGLRRLSWFSRSSSSGVGGGGGDGPSAGDFARNFGGDGEEDTGGYEAWGAQNAGDELSDEDEGSGESSGESYGELVPGLYRAVYAFEPEGTAEMALEEDQVVRVVGRGGGVGWAVAVREDGEHALVPEGYLELVKADDA</sequence>
<gene>
    <name evidence="1" type="ORF">K488DRAFT_91117</name>
</gene>
<reference evidence="1" key="1">
    <citation type="submission" date="2021-02" db="EMBL/GenBank/DDBJ databases">
        <authorList>
            <consortium name="DOE Joint Genome Institute"/>
            <person name="Ahrendt S."/>
            <person name="Looney B.P."/>
            <person name="Miyauchi S."/>
            <person name="Morin E."/>
            <person name="Drula E."/>
            <person name="Courty P.E."/>
            <person name="Chicoki N."/>
            <person name="Fauchery L."/>
            <person name="Kohler A."/>
            <person name="Kuo A."/>
            <person name="Labutti K."/>
            <person name="Pangilinan J."/>
            <person name="Lipzen A."/>
            <person name="Riley R."/>
            <person name="Andreopoulos W."/>
            <person name="He G."/>
            <person name="Johnson J."/>
            <person name="Barry K.W."/>
            <person name="Grigoriev I.V."/>
            <person name="Nagy L."/>
            <person name="Hibbett D."/>
            <person name="Henrissat B."/>
            <person name="Matheny P.B."/>
            <person name="Labbe J."/>
            <person name="Martin F."/>
        </authorList>
    </citation>
    <scope>NUCLEOTIDE SEQUENCE</scope>
    <source>
        <strain evidence="1">EC-137</strain>
    </source>
</reference>
<dbReference type="EMBL" id="MU273958">
    <property type="protein sequence ID" value="KAI0027223.1"/>
    <property type="molecule type" value="Genomic_DNA"/>
</dbReference>
<evidence type="ECO:0000313" key="2">
    <source>
        <dbReference type="Proteomes" id="UP000814128"/>
    </source>
</evidence>
<accession>A0ACB8Q617</accession>
<reference evidence="1" key="2">
    <citation type="journal article" date="2022" name="New Phytol.">
        <title>Evolutionary transition to the ectomycorrhizal habit in the genomes of a hyperdiverse lineage of mushroom-forming fungi.</title>
        <authorList>
            <person name="Looney B."/>
            <person name="Miyauchi S."/>
            <person name="Morin E."/>
            <person name="Drula E."/>
            <person name="Courty P.E."/>
            <person name="Kohler A."/>
            <person name="Kuo A."/>
            <person name="LaButti K."/>
            <person name="Pangilinan J."/>
            <person name="Lipzen A."/>
            <person name="Riley R."/>
            <person name="Andreopoulos W."/>
            <person name="He G."/>
            <person name="Johnson J."/>
            <person name="Nolan M."/>
            <person name="Tritt A."/>
            <person name="Barry K.W."/>
            <person name="Grigoriev I.V."/>
            <person name="Nagy L.G."/>
            <person name="Hibbett D."/>
            <person name="Henrissat B."/>
            <person name="Matheny P.B."/>
            <person name="Labbe J."/>
            <person name="Martin F.M."/>
        </authorList>
    </citation>
    <scope>NUCLEOTIDE SEQUENCE</scope>
    <source>
        <strain evidence="1">EC-137</strain>
    </source>
</reference>
<name>A0ACB8Q617_9AGAM</name>
<keyword evidence="2" id="KW-1185">Reference proteome</keyword>
<dbReference type="Proteomes" id="UP000814128">
    <property type="component" value="Unassembled WGS sequence"/>
</dbReference>
<evidence type="ECO:0000313" key="1">
    <source>
        <dbReference type="EMBL" id="KAI0027223.1"/>
    </source>
</evidence>
<proteinExistence type="predicted"/>
<comment type="caution">
    <text evidence="1">The sequence shown here is derived from an EMBL/GenBank/DDBJ whole genome shotgun (WGS) entry which is preliminary data.</text>
</comment>
<organism evidence="1 2">
    <name type="scientific">Vararia minispora EC-137</name>
    <dbReference type="NCBI Taxonomy" id="1314806"/>
    <lineage>
        <taxon>Eukaryota</taxon>
        <taxon>Fungi</taxon>
        <taxon>Dikarya</taxon>
        <taxon>Basidiomycota</taxon>
        <taxon>Agaricomycotina</taxon>
        <taxon>Agaricomycetes</taxon>
        <taxon>Russulales</taxon>
        <taxon>Lachnocladiaceae</taxon>
        <taxon>Vararia</taxon>
    </lineage>
</organism>
<protein>
    <submittedName>
        <fullName evidence="1">Uncharacterized protein</fullName>
    </submittedName>
</protein>